<evidence type="ECO:0000256" key="4">
    <source>
        <dbReference type="PROSITE-ProRule" id="PRU00325"/>
    </source>
</evidence>
<dbReference type="PROSITE" id="PS50966">
    <property type="entry name" value="ZF_SWIM"/>
    <property type="match status" value="1"/>
</dbReference>
<dbReference type="PANTHER" id="PTHR38149">
    <property type="entry name" value="ATPASE"/>
    <property type="match status" value="1"/>
</dbReference>
<dbReference type="InterPro" id="IPR019195">
    <property type="entry name" value="ABC_ATPase_put"/>
</dbReference>
<sequence length="1191" mass="131217">MGRGEYYRNKYGGGGRGDRRGRERNDDRSSYNNERPRMPLAAASWQQLGNILQQLHNRNYGAYHELERIFEYQSRSNDLYFSLEFDHIQGDPYASPSRAHVTVPTVSAAFPTEMYRDKTRNVALCDYLTRVFASNARSCGADAKTISNSWQGAKGGDISIDAPGQHVIERTSVNVLANGDVEARFNINLPARGRSICGDWAYTILAETLPKLVAQSLVLQSLDVNHLWKHLQSVEDQEILRGMLKGAGLVGFVRDGAVLPRQSGASDLPLSSDKAILFKSPESLRRSFMLPNCGTITGMGIPQGVTLFVGGGFHGKSTVLKALEVGVYNHVPSDGREFVVVDPNAAKIRSEDSRSVVCTDISAFIDNLPFKQDTTRFSTADASGSTSQAANIVEALEVGATTILIDEDTCATNFMIRDWKMQQLVTKDKEPITPFISKVRALYMQHGVSSVLVIGGAGDYFSVADHVIMMDSYQPRDVSAEAKKIASEYDEIRQDVQFGGFNSRIPLANGFEVNGKVVSRGRDKIQYGKVDLNLSAVEQIVESSQVRTIADAIQKGRSLMDGKRTLEQVLTILESEINHSGSLDVISCDTKCGFYTRPRKLEVAAAFNRLRTATMTQQMLCARIAATAETSKSETRTGLKNTGRTSTVTASALLETILPYMNQLANSRGGREAVKPKDVSEIMKEKFGVKPSYMTAWRALSAFRKQRKEEDLLSYMKLKGYLHAFAVTNEGSLVAFEHQDNTRATPPATSPDAKLFAHAFLCPKPLHDALKYCRGSMLLSVFLVTSTFGGVVFTATAQDVMGDNVPMAIGLASAENEDEWRFFLQQLRYAFPDLERLVTSLVHNRGDQLTRAIYSIFPNCPQSNEVEIFIRTAGRDSAASESSGTSIATGTNGSTLRLDSSMLWMEALCAKAPLMILVGWVSQVARTLFQRYERYGHLSSEYPAEFHSLATEYEGESSRFDVVRTSESEFEVIDRQTSAGRVINFVKQTCTCGEYDVSRFPCLHVFLAVTHAGMLRTDVIPRIFLMTSLKALYAGRITPIDISNVPSDGITVPQPLPTTRGRPRKVQQIQQFGDLKQEKLSCSMCGVKGHNKRTCKGLTSVPIPISRSATVGEVQTNDVVNDQDDTTFLVSTYSDTLAFDNPALEGHGSESHDTNGQALHLSSGKRRRLAGHDNTEEKKPDEDETSGVALV</sequence>
<feature type="compositionally biased region" description="Basic and acidic residues" evidence="5">
    <location>
        <begin position="16"/>
        <end position="37"/>
    </location>
</feature>
<evidence type="ECO:0000313" key="7">
    <source>
        <dbReference type="EMBL" id="CAH0483034.1"/>
    </source>
</evidence>
<dbReference type="Pfam" id="PF09818">
    <property type="entry name" value="ABC_ATPase"/>
    <property type="match status" value="1"/>
</dbReference>
<keyword evidence="1" id="KW-0479">Metal-binding</keyword>
<feature type="region of interest" description="Disordered" evidence="5">
    <location>
        <begin position="1141"/>
        <end position="1191"/>
    </location>
</feature>
<dbReference type="InterPro" id="IPR049069">
    <property type="entry name" value="MRB1590-like_C"/>
</dbReference>
<dbReference type="AlphaFoldDB" id="A0AAU9LAV6"/>
<evidence type="ECO:0000256" key="5">
    <source>
        <dbReference type="SAM" id="MobiDB-lite"/>
    </source>
</evidence>
<organism evidence="7 8">
    <name type="scientific">Peronospora belbahrii</name>
    <dbReference type="NCBI Taxonomy" id="622444"/>
    <lineage>
        <taxon>Eukaryota</taxon>
        <taxon>Sar</taxon>
        <taxon>Stramenopiles</taxon>
        <taxon>Oomycota</taxon>
        <taxon>Peronosporomycetes</taxon>
        <taxon>Peronosporales</taxon>
        <taxon>Peronosporaceae</taxon>
        <taxon>Peronospora</taxon>
    </lineage>
</organism>
<evidence type="ECO:0000256" key="3">
    <source>
        <dbReference type="ARBA" id="ARBA00022833"/>
    </source>
</evidence>
<protein>
    <recommendedName>
        <fullName evidence="6">SWIM-type domain-containing protein</fullName>
    </recommendedName>
</protein>
<dbReference type="PANTHER" id="PTHR38149:SF1">
    <property type="entry name" value="ATPASE"/>
    <property type="match status" value="1"/>
</dbReference>
<feature type="region of interest" description="Disordered" evidence="5">
    <location>
        <begin position="1"/>
        <end position="37"/>
    </location>
</feature>
<keyword evidence="3" id="KW-0862">Zinc</keyword>
<dbReference type="Pfam" id="PF21117">
    <property type="entry name" value="MRB1590_C"/>
    <property type="match status" value="1"/>
</dbReference>
<feature type="compositionally biased region" description="Basic and acidic residues" evidence="5">
    <location>
        <begin position="1170"/>
        <end position="1181"/>
    </location>
</feature>
<accession>A0AAU9LAV6</accession>
<keyword evidence="2 4" id="KW-0863">Zinc-finger</keyword>
<dbReference type="GO" id="GO:0008270">
    <property type="term" value="F:zinc ion binding"/>
    <property type="evidence" value="ECO:0007669"/>
    <property type="project" value="UniProtKB-KW"/>
</dbReference>
<dbReference type="InterPro" id="IPR006564">
    <property type="entry name" value="Znf_PMZ"/>
</dbReference>
<name>A0AAU9LAV6_9STRA</name>
<dbReference type="InterPro" id="IPR046833">
    <property type="entry name" value="ABC_N"/>
</dbReference>
<dbReference type="InterPro" id="IPR007527">
    <property type="entry name" value="Znf_SWIM"/>
</dbReference>
<dbReference type="SMART" id="SM00575">
    <property type="entry name" value="ZnF_PMZ"/>
    <property type="match status" value="1"/>
</dbReference>
<evidence type="ECO:0000313" key="8">
    <source>
        <dbReference type="Proteomes" id="UP001160483"/>
    </source>
</evidence>
<evidence type="ECO:0000256" key="1">
    <source>
        <dbReference type="ARBA" id="ARBA00022723"/>
    </source>
</evidence>
<reference evidence="7" key="1">
    <citation type="submission" date="2021-11" db="EMBL/GenBank/DDBJ databases">
        <authorList>
            <person name="Islam A."/>
            <person name="Islam S."/>
            <person name="Flora M.S."/>
            <person name="Rahman M."/>
            <person name="Ziaur R.M."/>
            <person name="Epstein J.H."/>
            <person name="Hassan M."/>
            <person name="Klassen M."/>
            <person name="Woodard K."/>
            <person name="Webb A."/>
            <person name="Webby R.J."/>
            <person name="El Zowalaty M.E."/>
        </authorList>
    </citation>
    <scope>NUCLEOTIDE SEQUENCE</scope>
    <source>
        <strain evidence="7">Pbs3</strain>
    </source>
</reference>
<comment type="caution">
    <text evidence="7">The sequence shown here is derived from an EMBL/GenBank/DDBJ whole genome shotgun (WGS) entry which is preliminary data.</text>
</comment>
<dbReference type="Pfam" id="PF04434">
    <property type="entry name" value="SWIM"/>
    <property type="match status" value="1"/>
</dbReference>
<evidence type="ECO:0000256" key="2">
    <source>
        <dbReference type="ARBA" id="ARBA00022771"/>
    </source>
</evidence>
<dbReference type="InterPro" id="IPR046834">
    <property type="entry name" value="ABC_ATPase_C"/>
</dbReference>
<dbReference type="Pfam" id="PF20446">
    <property type="entry name" value="ABC_N"/>
    <property type="match status" value="1"/>
</dbReference>
<feature type="domain" description="SWIM-type" evidence="6">
    <location>
        <begin position="970"/>
        <end position="1013"/>
    </location>
</feature>
<evidence type="ECO:0000259" key="6">
    <source>
        <dbReference type="PROSITE" id="PS50966"/>
    </source>
</evidence>
<gene>
    <name evidence="7" type="ORF">PBS003_LOCUS9608</name>
</gene>
<dbReference type="Proteomes" id="UP001160483">
    <property type="component" value="Unassembled WGS sequence"/>
</dbReference>
<dbReference type="EMBL" id="CAKKTJ010000337">
    <property type="protein sequence ID" value="CAH0483034.1"/>
    <property type="molecule type" value="Genomic_DNA"/>
</dbReference>
<proteinExistence type="predicted"/>